<dbReference type="eggNOG" id="COG3427">
    <property type="taxonomic scope" value="Bacteria"/>
</dbReference>
<dbReference type="OrthoDB" id="191189at2"/>
<protein>
    <submittedName>
        <fullName evidence="1">Cyclase</fullName>
    </submittedName>
</protein>
<name>A0A0A0JDR0_9MICO</name>
<dbReference type="EMBL" id="AVPK01000019">
    <property type="protein sequence ID" value="KGN35490.1"/>
    <property type="molecule type" value="Genomic_DNA"/>
</dbReference>
<gene>
    <name evidence="1" type="ORF">N803_09160</name>
</gene>
<dbReference type="Gene3D" id="3.30.530.20">
    <property type="match status" value="1"/>
</dbReference>
<accession>A0A0A0JDR0</accession>
<dbReference type="CDD" id="cd08862">
    <property type="entry name" value="SRPBCC_Smu440-like"/>
    <property type="match status" value="1"/>
</dbReference>
<comment type="caution">
    <text evidence="1">The sequence shown here is derived from an EMBL/GenBank/DDBJ whole genome shotgun (WGS) entry which is preliminary data.</text>
</comment>
<dbReference type="Proteomes" id="UP000030011">
    <property type="component" value="Unassembled WGS sequence"/>
</dbReference>
<dbReference type="InterPro" id="IPR019587">
    <property type="entry name" value="Polyketide_cyclase/dehydratase"/>
</dbReference>
<evidence type="ECO:0000313" key="2">
    <source>
        <dbReference type="Proteomes" id="UP000030011"/>
    </source>
</evidence>
<proteinExistence type="predicted"/>
<keyword evidence="2" id="KW-1185">Reference proteome</keyword>
<dbReference type="SUPFAM" id="SSF55961">
    <property type="entry name" value="Bet v1-like"/>
    <property type="match status" value="1"/>
</dbReference>
<dbReference type="Pfam" id="PF10604">
    <property type="entry name" value="Polyketide_cyc2"/>
    <property type="match status" value="1"/>
</dbReference>
<dbReference type="AlphaFoldDB" id="A0A0A0JDR0"/>
<reference evidence="1 2" key="1">
    <citation type="submission" date="2013-08" db="EMBL/GenBank/DDBJ databases">
        <title>The genome sequence of Knoellia subterranea.</title>
        <authorList>
            <person name="Zhu W."/>
            <person name="Wang G."/>
        </authorList>
    </citation>
    <scope>NUCLEOTIDE SEQUENCE [LARGE SCALE GENOMIC DNA]</scope>
    <source>
        <strain evidence="1 2">KCTC 19937</strain>
    </source>
</reference>
<dbReference type="STRING" id="1385521.N803_09160"/>
<sequence>MEQSIEIDIDATPERVWEVMSDVERWPEWTETVTAVTRLDSDGALGLGARARVEQPKLPPTEYVVSEFDPGRAFTWLATGPGVRTTARHMITARPEGGAHVRLSVEQAGPLGAVMGRLFFKGLTDRYLATEAAGLKARSEGTR</sequence>
<dbReference type="RefSeq" id="WP_035907552.1">
    <property type="nucleotide sequence ID" value="NZ_AVPK01000019.1"/>
</dbReference>
<evidence type="ECO:0000313" key="1">
    <source>
        <dbReference type="EMBL" id="KGN35490.1"/>
    </source>
</evidence>
<dbReference type="InterPro" id="IPR023393">
    <property type="entry name" value="START-like_dom_sf"/>
</dbReference>
<organism evidence="1 2">
    <name type="scientific">Knoellia subterranea KCTC 19937</name>
    <dbReference type="NCBI Taxonomy" id="1385521"/>
    <lineage>
        <taxon>Bacteria</taxon>
        <taxon>Bacillati</taxon>
        <taxon>Actinomycetota</taxon>
        <taxon>Actinomycetes</taxon>
        <taxon>Micrococcales</taxon>
        <taxon>Intrasporangiaceae</taxon>
        <taxon>Knoellia</taxon>
    </lineage>
</organism>